<feature type="region of interest" description="Disordered" evidence="1">
    <location>
        <begin position="392"/>
        <end position="438"/>
    </location>
</feature>
<comment type="caution">
    <text evidence="2">The sequence shown here is derived from an EMBL/GenBank/DDBJ whole genome shotgun (WGS) entry which is preliminary data.</text>
</comment>
<evidence type="ECO:0000313" key="3">
    <source>
        <dbReference type="Proteomes" id="UP001549119"/>
    </source>
</evidence>
<feature type="compositionally biased region" description="Basic residues" evidence="1">
    <location>
        <begin position="571"/>
        <end position="585"/>
    </location>
</feature>
<proteinExistence type="predicted"/>
<dbReference type="Proteomes" id="UP001549119">
    <property type="component" value="Unassembled WGS sequence"/>
</dbReference>
<dbReference type="EMBL" id="JBEPNW010000002">
    <property type="protein sequence ID" value="MET3869032.1"/>
    <property type="molecule type" value="Genomic_DNA"/>
</dbReference>
<gene>
    <name evidence="2" type="ORF">ABIC20_006341</name>
</gene>
<feature type="compositionally biased region" description="Basic and acidic residues" evidence="1">
    <location>
        <begin position="518"/>
        <end position="536"/>
    </location>
</feature>
<sequence>MDRLEADEAADAVVGVDHEVARLERLHLQDHVLGPLGLALLADQPVAQDVALGDDGQLARGEARLQAPDRHRRVGAALQRVDVGEPGDRHGLPEAVVGEHAAEPVAGAVGPGSQDHVMTGSLEIADMRHRGVEHAGSLVGPLGGEASSGLGAAIDHGALGRFGLREGRQPRHGGGGDPLLQLVRRQVEGAGRQGLVGGDAGLRRLHRALAGLVIVLDEADPLGGGVLHLRIEDQRHAAEIVEQRVEVVVEQRHPVLEAGVAPPLAHGLVEPVVPGRRAEALDVVLAEAPDRLGGELDLAHRHQVEGAELTGGALRLRVEGADRFQRVAEEVEADRGRQARGRQVEDAAADRVLAGVAHRPGAQEAVGLDPGHHVVHCHDVADRRRERLLGDVGAGRDPLHQGVDGGAEDARPVLGRAGAGEAGERRHPGGGDGGGRRDPVVGLAVPGRQAHHVHLGRDEAQSRLERGRAPRIARHVHQHGRCVDGGRQGTGEVGERQRVEALRGVRQDRAVAALEGVDRPGERGGFRQREARDRRLGGGGGGLRLRLGHRVFRGEARRARQGRRSGGVSRSGRRDKASRRKRLGG</sequence>
<organism evidence="2 3">
    <name type="scientific">Methylobacterium radiotolerans</name>
    <dbReference type="NCBI Taxonomy" id="31998"/>
    <lineage>
        <taxon>Bacteria</taxon>
        <taxon>Pseudomonadati</taxon>
        <taxon>Pseudomonadota</taxon>
        <taxon>Alphaproteobacteria</taxon>
        <taxon>Hyphomicrobiales</taxon>
        <taxon>Methylobacteriaceae</taxon>
        <taxon>Methylobacterium</taxon>
    </lineage>
</organism>
<feature type="compositionally biased region" description="Basic and acidic residues" evidence="1">
    <location>
        <begin position="422"/>
        <end position="438"/>
    </location>
</feature>
<feature type="region of interest" description="Disordered" evidence="1">
    <location>
        <begin position="518"/>
        <end position="585"/>
    </location>
</feature>
<evidence type="ECO:0000256" key="1">
    <source>
        <dbReference type="SAM" id="MobiDB-lite"/>
    </source>
</evidence>
<evidence type="ECO:0000313" key="2">
    <source>
        <dbReference type="EMBL" id="MET3869032.1"/>
    </source>
</evidence>
<protein>
    <submittedName>
        <fullName evidence="2">Uncharacterized protein</fullName>
    </submittedName>
</protein>
<name>A0ABV2NR80_9HYPH</name>
<reference evidence="2 3" key="1">
    <citation type="submission" date="2024-06" db="EMBL/GenBank/DDBJ databases">
        <title>Genomics of switchgrass bacterial isolates.</title>
        <authorList>
            <person name="Shade A."/>
        </authorList>
    </citation>
    <scope>NUCLEOTIDE SEQUENCE [LARGE SCALE GENOMIC DNA]</scope>
    <source>
        <strain evidence="2 3">PvP084</strain>
    </source>
</reference>
<accession>A0ABV2NR80</accession>
<keyword evidence="3" id="KW-1185">Reference proteome</keyword>